<accession>A0ABN5II54</accession>
<evidence type="ECO:0000313" key="2">
    <source>
        <dbReference type="Proteomes" id="UP000238304"/>
    </source>
</evidence>
<dbReference type="Pfam" id="PF15418">
    <property type="entry name" value="DUF4625"/>
    <property type="match status" value="1"/>
</dbReference>
<proteinExistence type="predicted"/>
<reference evidence="1 2" key="1">
    <citation type="submission" date="2018-02" db="EMBL/GenBank/DDBJ databases">
        <authorList>
            <person name="Holder M.E."/>
            <person name="Ajami N.J."/>
            <person name="Petrosino J.F."/>
        </authorList>
    </citation>
    <scope>NUCLEOTIDE SEQUENCE [LARGE SCALE GENOMIC DNA]</scope>
    <source>
        <strain evidence="1 2">ATCC 33285</strain>
    </source>
</reference>
<organism evidence="1 2">
    <name type="scientific">Bacteroides zoogleoformans</name>
    <dbReference type="NCBI Taxonomy" id="28119"/>
    <lineage>
        <taxon>Bacteria</taxon>
        <taxon>Pseudomonadati</taxon>
        <taxon>Bacteroidota</taxon>
        <taxon>Bacteroidia</taxon>
        <taxon>Bacteroidales</taxon>
        <taxon>Bacteroidaceae</taxon>
        <taxon>Bacteroides</taxon>
    </lineage>
</organism>
<name>A0ABN5II54_9BACE</name>
<evidence type="ECO:0008006" key="3">
    <source>
        <dbReference type="Google" id="ProtNLM"/>
    </source>
</evidence>
<dbReference type="InterPro" id="IPR027829">
    <property type="entry name" value="DUF4625"/>
</dbReference>
<dbReference type="RefSeq" id="WP_106040720.1">
    <property type="nucleotide sequence ID" value="NZ_CP027231.1"/>
</dbReference>
<sequence>MKTKLFISAICFFTGVCFSACDKDDKGDVTPPVIKLAEPEEGDELLIGGEHGVHLEMDLYDDVALESYKIEIHNNFDHHGHDGKTKAAGETVPFSFNKVYDDAKGLKNHHVHNHDIVIPANATPGDYHLMIYCTDAAKNESRTWRNIKLSTTAKPHEHEHEHQ</sequence>
<gene>
    <name evidence="1" type="ORF">C4H11_05045</name>
</gene>
<dbReference type="EMBL" id="CP027231">
    <property type="protein sequence ID" value="AVM52392.1"/>
    <property type="molecule type" value="Genomic_DNA"/>
</dbReference>
<protein>
    <recommendedName>
        <fullName evidence="3">DUF4625 domain-containing protein</fullName>
    </recommendedName>
</protein>
<dbReference type="Proteomes" id="UP000238304">
    <property type="component" value="Chromosome"/>
</dbReference>
<keyword evidence="2" id="KW-1185">Reference proteome</keyword>
<evidence type="ECO:0000313" key="1">
    <source>
        <dbReference type="EMBL" id="AVM52392.1"/>
    </source>
</evidence>